<dbReference type="OrthoDB" id="642895at2759"/>
<feature type="non-terminal residue" evidence="2">
    <location>
        <position position="1"/>
    </location>
</feature>
<dbReference type="InterPro" id="IPR007145">
    <property type="entry name" value="MAP65_Ase1_PRC1"/>
</dbReference>
<sequence>RARSEALASESVLCLTRALATLRGIWEEIGIPEEQRLERTNVVRKHVQELLELMVKEEEGLKERLLSSIATHRKDVDSLCRELQLEPLQAEEESTLLQQEKCLRTRAEALLKEKEDRKRELNTLQEEDHDLCSTLCTTPFCVDSDAVPSLEKLECYRNHLASLAAEKERRQEAFVSLKRQIILCMEELDHTPDTSFEQDVVCKDEADFCLSTDNIAALRDLLQQLEGQRSLNEALCVELRSRIVLLWERLQVPAEEREAFAVH</sequence>
<keyword evidence="1" id="KW-0175">Coiled coil</keyword>
<feature type="coiled-coil region" evidence="1">
    <location>
        <begin position="97"/>
        <end position="127"/>
    </location>
</feature>
<accession>A0A7K4KZY3</accession>
<organism evidence="2 3">
    <name type="scientific">Crypturellus soui</name>
    <dbReference type="NCBI Taxonomy" id="458187"/>
    <lineage>
        <taxon>Eukaryota</taxon>
        <taxon>Metazoa</taxon>
        <taxon>Chordata</taxon>
        <taxon>Craniata</taxon>
        <taxon>Vertebrata</taxon>
        <taxon>Euteleostomi</taxon>
        <taxon>Archelosauria</taxon>
        <taxon>Archosauria</taxon>
        <taxon>Dinosauria</taxon>
        <taxon>Saurischia</taxon>
        <taxon>Theropoda</taxon>
        <taxon>Coelurosauria</taxon>
        <taxon>Aves</taxon>
        <taxon>Palaeognathae</taxon>
        <taxon>Tinamiformes</taxon>
        <taxon>Tinamidae</taxon>
        <taxon>Crypturellus</taxon>
    </lineage>
</organism>
<evidence type="ECO:0000256" key="1">
    <source>
        <dbReference type="SAM" id="Coils"/>
    </source>
</evidence>
<gene>
    <name evidence="2" type="primary">Prc1</name>
    <name evidence="2" type="ORF">CRYSOU_R04274</name>
</gene>
<dbReference type="Proteomes" id="UP000545332">
    <property type="component" value="Unassembled WGS sequence"/>
</dbReference>
<dbReference type="Pfam" id="PF03999">
    <property type="entry name" value="MAP65_ASE1"/>
    <property type="match status" value="1"/>
</dbReference>
<keyword evidence="3" id="KW-1185">Reference proteome</keyword>
<comment type="caution">
    <text evidence="2">The sequence shown here is derived from an EMBL/GenBank/DDBJ whole genome shotgun (WGS) entry which is preliminary data.</text>
</comment>
<dbReference type="GO" id="GO:0051256">
    <property type="term" value="P:mitotic spindle midzone assembly"/>
    <property type="evidence" value="ECO:0007669"/>
    <property type="project" value="TreeGrafter"/>
</dbReference>
<proteinExistence type="predicted"/>
<evidence type="ECO:0000313" key="2">
    <source>
        <dbReference type="EMBL" id="NWI22027.1"/>
    </source>
</evidence>
<evidence type="ECO:0000313" key="3">
    <source>
        <dbReference type="Proteomes" id="UP000545332"/>
    </source>
</evidence>
<protein>
    <submittedName>
        <fullName evidence="2">PRC1 regulator</fullName>
    </submittedName>
</protein>
<dbReference type="GO" id="GO:1990023">
    <property type="term" value="C:mitotic spindle midzone"/>
    <property type="evidence" value="ECO:0007669"/>
    <property type="project" value="TreeGrafter"/>
</dbReference>
<dbReference type="GO" id="GO:0005737">
    <property type="term" value="C:cytoplasm"/>
    <property type="evidence" value="ECO:0007669"/>
    <property type="project" value="TreeGrafter"/>
</dbReference>
<reference evidence="2 3" key="1">
    <citation type="submission" date="2019-09" db="EMBL/GenBank/DDBJ databases">
        <title>Bird 10,000 Genomes (B10K) Project - Family phase.</title>
        <authorList>
            <person name="Zhang G."/>
        </authorList>
    </citation>
    <scope>NUCLEOTIDE SEQUENCE [LARGE SCALE GENOMIC DNA]</scope>
    <source>
        <strain evidence="2">B10K-MSB-42743</strain>
        <tissue evidence="2">Heart</tissue>
    </source>
</reference>
<dbReference type="PANTHER" id="PTHR19321:SF1">
    <property type="entry name" value="PROTEIN REGULATOR OF CYTOKINESIS 1"/>
    <property type="match status" value="1"/>
</dbReference>
<dbReference type="PANTHER" id="PTHR19321">
    <property type="entry name" value="PROTEIN REGULATOR OF CYTOKINESIS 1 PRC1-RELATED"/>
    <property type="match status" value="1"/>
</dbReference>
<dbReference type="EMBL" id="VWPX01074580">
    <property type="protein sequence ID" value="NWI22027.1"/>
    <property type="molecule type" value="Genomic_DNA"/>
</dbReference>
<feature type="non-terminal residue" evidence="2">
    <location>
        <position position="263"/>
    </location>
</feature>
<dbReference type="GO" id="GO:0008017">
    <property type="term" value="F:microtubule binding"/>
    <property type="evidence" value="ECO:0007669"/>
    <property type="project" value="InterPro"/>
</dbReference>
<dbReference type="AlphaFoldDB" id="A0A7K4KZY3"/>
<name>A0A7K4KZY3_9AVES</name>